<dbReference type="PANTHER" id="PTHR43861">
    <property type="entry name" value="TRANS-ACONITATE 2-METHYLTRANSFERASE-RELATED"/>
    <property type="match status" value="1"/>
</dbReference>
<reference evidence="3 4" key="1">
    <citation type="submission" date="2018-06" db="EMBL/GenBank/DDBJ databases">
        <authorList>
            <consortium name="Pathogen Informatics"/>
            <person name="Doyle S."/>
        </authorList>
    </citation>
    <scope>NUCLEOTIDE SEQUENCE [LARGE SCALE GENOMIC DNA]</scope>
    <source>
        <strain evidence="3 4">NCTC10899</strain>
    </source>
</reference>
<name>A0A379PM09_ECTME</name>
<dbReference type="SUPFAM" id="SSF53335">
    <property type="entry name" value="S-adenosyl-L-methionine-dependent methyltransferases"/>
    <property type="match status" value="1"/>
</dbReference>
<evidence type="ECO:0000256" key="1">
    <source>
        <dbReference type="ARBA" id="ARBA00022679"/>
    </source>
</evidence>
<sequence>MKSAKLSSMLFLGCGDGVALNELASRYESWSFVGVDFNSAYVERADQEAPANVSYLCADFSEIDERVGIFGVIASPGLLSWISDESVKDVFSILMKCSTPGTLAHFGYDSEFFWGDLKGFREAFLDLWLSLGDMTQARMLIHSLVSSMPVTESKRNFLDRMVTDDKALRNWMLQPHWKPYFPSEIDDLMTEAGFELEGQRLDSISYLLNPSPYIEANYRRRN</sequence>
<dbReference type="EMBL" id="UGUU01000002">
    <property type="protein sequence ID" value="SUE95807.1"/>
    <property type="molecule type" value="Genomic_DNA"/>
</dbReference>
<evidence type="ECO:0000259" key="2">
    <source>
        <dbReference type="Pfam" id="PF13649"/>
    </source>
</evidence>
<keyword evidence="3" id="KW-0489">Methyltransferase</keyword>
<dbReference type="GO" id="GO:0008168">
    <property type="term" value="F:methyltransferase activity"/>
    <property type="evidence" value="ECO:0007669"/>
    <property type="project" value="UniProtKB-KW"/>
</dbReference>
<protein>
    <submittedName>
        <fullName evidence="3">Trans-aconitate methyltransferase</fullName>
    </submittedName>
</protein>
<dbReference type="CDD" id="cd02440">
    <property type="entry name" value="AdoMet_MTases"/>
    <property type="match status" value="1"/>
</dbReference>
<dbReference type="Gene3D" id="3.40.50.150">
    <property type="entry name" value="Vaccinia Virus protein VP39"/>
    <property type="match status" value="1"/>
</dbReference>
<dbReference type="InterPro" id="IPR029063">
    <property type="entry name" value="SAM-dependent_MTases_sf"/>
</dbReference>
<accession>A0A379PM09</accession>
<proteinExistence type="predicted"/>
<dbReference type="InterPro" id="IPR041698">
    <property type="entry name" value="Methyltransf_25"/>
</dbReference>
<evidence type="ECO:0000313" key="4">
    <source>
        <dbReference type="Proteomes" id="UP000254260"/>
    </source>
</evidence>
<evidence type="ECO:0000313" key="3">
    <source>
        <dbReference type="EMBL" id="SUE95807.1"/>
    </source>
</evidence>
<feature type="domain" description="Methyltransferase" evidence="2">
    <location>
        <begin position="12"/>
        <end position="101"/>
    </location>
</feature>
<keyword evidence="1 3" id="KW-0808">Transferase</keyword>
<dbReference type="Proteomes" id="UP000254260">
    <property type="component" value="Unassembled WGS sequence"/>
</dbReference>
<dbReference type="AlphaFoldDB" id="A0A379PM09"/>
<organism evidence="3 4">
    <name type="scientific">Ectopseudomonas mendocina</name>
    <name type="common">Pseudomonas mendocina</name>
    <dbReference type="NCBI Taxonomy" id="300"/>
    <lineage>
        <taxon>Bacteria</taxon>
        <taxon>Pseudomonadati</taxon>
        <taxon>Pseudomonadota</taxon>
        <taxon>Gammaproteobacteria</taxon>
        <taxon>Pseudomonadales</taxon>
        <taxon>Pseudomonadaceae</taxon>
        <taxon>Ectopseudomonas</taxon>
    </lineage>
</organism>
<gene>
    <name evidence="3" type="ORF">NCTC10899_05048</name>
</gene>
<dbReference type="Pfam" id="PF13649">
    <property type="entry name" value="Methyltransf_25"/>
    <property type="match status" value="1"/>
</dbReference>
<dbReference type="GO" id="GO:0032259">
    <property type="term" value="P:methylation"/>
    <property type="evidence" value="ECO:0007669"/>
    <property type="project" value="UniProtKB-KW"/>
</dbReference>